<dbReference type="SUPFAM" id="SSF53474">
    <property type="entry name" value="alpha/beta-Hydrolases"/>
    <property type="match status" value="1"/>
</dbReference>
<dbReference type="Proteomes" id="UP000233654">
    <property type="component" value="Unassembled WGS sequence"/>
</dbReference>
<sequence>MEEVRSGEGYIEAGSGPPIVMLPGMEGSGEFWRRQVETLSSSYRAVSCDLAVRKPSVSSTIADYAADALQKMESLGIDKAVLVGESMGGMITQHIAINHPERVLGIVLCNTTDRPRRGGFGFNVFTLATLANQLALFPLLTDGQRRRLLAWVGRHRGFIMDPTPGNEKLIDYLFAHGLDCGGPSYLDKVIAMSKVRYTESLSSIAVPALIIRGTEDRLFGPETAMELAGRIPRAEIALIDGGGHCCPYTMPEETTGAIRSWLIGSGLES</sequence>
<gene>
    <name evidence="2" type="ORF">CVT63_02950</name>
</gene>
<organism evidence="2 3">
    <name type="scientific">Candidatus Anoxymicrobium japonicum</name>
    <dbReference type="NCBI Taxonomy" id="2013648"/>
    <lineage>
        <taxon>Bacteria</taxon>
        <taxon>Bacillati</taxon>
        <taxon>Actinomycetota</taxon>
        <taxon>Candidatus Geothermincolia</taxon>
        <taxon>Candidatus Geothermincolales</taxon>
        <taxon>Candidatus Anoxymicrobiaceae</taxon>
        <taxon>Candidatus Anoxymicrobium</taxon>
    </lineage>
</organism>
<dbReference type="GO" id="GO:0003824">
    <property type="term" value="F:catalytic activity"/>
    <property type="evidence" value="ECO:0007669"/>
    <property type="project" value="InterPro"/>
</dbReference>
<dbReference type="InterPro" id="IPR050266">
    <property type="entry name" value="AB_hydrolase_sf"/>
</dbReference>
<evidence type="ECO:0000259" key="1">
    <source>
        <dbReference type="Pfam" id="PF00561"/>
    </source>
</evidence>
<dbReference type="Pfam" id="PF00561">
    <property type="entry name" value="Abhydrolase_1"/>
    <property type="match status" value="1"/>
</dbReference>
<name>A0A2N3G6S1_9ACTN</name>
<protein>
    <recommendedName>
        <fullName evidence="1">AB hydrolase-1 domain-containing protein</fullName>
    </recommendedName>
</protein>
<dbReference type="PANTHER" id="PTHR43798">
    <property type="entry name" value="MONOACYLGLYCEROL LIPASE"/>
    <property type="match status" value="1"/>
</dbReference>
<dbReference type="AlphaFoldDB" id="A0A2N3G6S1"/>
<feature type="domain" description="AB hydrolase-1" evidence="1">
    <location>
        <begin position="17"/>
        <end position="245"/>
    </location>
</feature>
<dbReference type="PRINTS" id="PR00412">
    <property type="entry name" value="EPOXHYDRLASE"/>
</dbReference>
<reference evidence="2 3" key="1">
    <citation type="journal article" date="2017" name="ISME J.">
        <title>Potential for microbial H2 and metal transformations associated with novel bacteria and archaea in deep terrestrial subsurface sediments.</title>
        <authorList>
            <person name="Hernsdorf A.W."/>
            <person name="Amano Y."/>
            <person name="Miyakawa K."/>
            <person name="Ise K."/>
            <person name="Suzuki Y."/>
            <person name="Anantharaman K."/>
            <person name="Probst A."/>
            <person name="Burstein D."/>
            <person name="Thomas B.C."/>
            <person name="Banfield J.F."/>
        </authorList>
    </citation>
    <scope>NUCLEOTIDE SEQUENCE [LARGE SCALE GENOMIC DNA]</scope>
    <source>
        <strain evidence="2">HGW-Actinobacteria-3</strain>
    </source>
</reference>
<dbReference type="InterPro" id="IPR000639">
    <property type="entry name" value="Epox_hydrolase-like"/>
</dbReference>
<dbReference type="Gene3D" id="3.40.50.1820">
    <property type="entry name" value="alpha/beta hydrolase"/>
    <property type="match status" value="1"/>
</dbReference>
<dbReference type="PRINTS" id="PR00111">
    <property type="entry name" value="ABHYDROLASE"/>
</dbReference>
<accession>A0A2N3G6S1</accession>
<dbReference type="InterPro" id="IPR029058">
    <property type="entry name" value="AB_hydrolase_fold"/>
</dbReference>
<evidence type="ECO:0000313" key="3">
    <source>
        <dbReference type="Proteomes" id="UP000233654"/>
    </source>
</evidence>
<dbReference type="InterPro" id="IPR000073">
    <property type="entry name" value="AB_hydrolase_1"/>
</dbReference>
<comment type="caution">
    <text evidence="2">The sequence shown here is derived from an EMBL/GenBank/DDBJ whole genome shotgun (WGS) entry which is preliminary data.</text>
</comment>
<evidence type="ECO:0000313" key="2">
    <source>
        <dbReference type="EMBL" id="PKQ28417.1"/>
    </source>
</evidence>
<dbReference type="EMBL" id="PHEX01000017">
    <property type="protein sequence ID" value="PKQ28417.1"/>
    <property type="molecule type" value="Genomic_DNA"/>
</dbReference>
<proteinExistence type="predicted"/>